<feature type="region of interest" description="Disordered" evidence="1">
    <location>
        <begin position="24"/>
        <end position="56"/>
    </location>
</feature>
<evidence type="ECO:0000313" key="2">
    <source>
        <dbReference type="EMBL" id="ABO57230.1"/>
    </source>
</evidence>
<organism evidence="2 3">
    <name type="scientific">Burkholderia vietnamiensis (strain G4 / LMG 22486)</name>
    <name type="common">Burkholderia cepacia (strain R1808)</name>
    <dbReference type="NCBI Taxonomy" id="269482"/>
    <lineage>
        <taxon>Bacteria</taxon>
        <taxon>Pseudomonadati</taxon>
        <taxon>Pseudomonadota</taxon>
        <taxon>Betaproteobacteria</taxon>
        <taxon>Burkholderiales</taxon>
        <taxon>Burkholderiaceae</taxon>
        <taxon>Burkholderia</taxon>
        <taxon>Burkholderia cepacia complex</taxon>
    </lineage>
</organism>
<sequence length="118" mass="12453">MRASSGQRVTGCVDARGTCDCRAARSASDQPRTHDDTPFHSHDAVGRAPADERDSHVGNRVLHLRQLTRQRIIGHLVRVSGCGGVPAAATSASFDGATLRPVPFAAMTAVPNRGVHSC</sequence>
<name>A4JLS7_BURVG</name>
<gene>
    <name evidence="2" type="ordered locus">Bcep1808_4250</name>
</gene>
<dbReference type="EMBL" id="CP000615">
    <property type="protein sequence ID" value="ABO57230.1"/>
    <property type="molecule type" value="Genomic_DNA"/>
</dbReference>
<reference evidence="3" key="1">
    <citation type="submission" date="2007-03" db="EMBL/GenBank/DDBJ databases">
        <title>Complete sequence of chromosome 2 of Burkholderia vietnamiensis G4.</title>
        <authorList>
            <consortium name="US DOE Joint Genome Institute"/>
            <person name="Copeland A."/>
            <person name="Lucas S."/>
            <person name="Lapidus A."/>
            <person name="Barry K."/>
            <person name="Detter J.C."/>
            <person name="Glavina del Rio T."/>
            <person name="Hammon N."/>
            <person name="Israni S."/>
            <person name="Dalin E."/>
            <person name="Tice H."/>
            <person name="Pitluck S."/>
            <person name="Chain P."/>
            <person name="Malfatti S."/>
            <person name="Shin M."/>
            <person name="Vergez L."/>
            <person name="Schmutz J."/>
            <person name="Larimer F."/>
            <person name="Land M."/>
            <person name="Hauser L."/>
            <person name="Kyrpides N."/>
            <person name="Tiedje J."/>
            <person name="Richardson P."/>
        </authorList>
    </citation>
    <scope>NUCLEOTIDE SEQUENCE [LARGE SCALE GENOMIC DNA]</scope>
    <source>
        <strain evidence="3">G4 / LMG 22486</strain>
    </source>
</reference>
<evidence type="ECO:0000313" key="3">
    <source>
        <dbReference type="Proteomes" id="UP000002287"/>
    </source>
</evidence>
<accession>A4JLS7</accession>
<feature type="compositionally biased region" description="Basic and acidic residues" evidence="1">
    <location>
        <begin position="31"/>
        <end position="56"/>
    </location>
</feature>
<dbReference type="AlphaFoldDB" id="A4JLS7"/>
<dbReference type="KEGG" id="bvi:Bcep1808_4250"/>
<dbReference type="HOGENOM" id="CLU_2068735_0_0_4"/>
<dbReference type="Proteomes" id="UP000002287">
    <property type="component" value="Chromosome 2"/>
</dbReference>
<protein>
    <submittedName>
        <fullName evidence="2">Uncharacterized protein</fullName>
    </submittedName>
</protein>
<evidence type="ECO:0000256" key="1">
    <source>
        <dbReference type="SAM" id="MobiDB-lite"/>
    </source>
</evidence>
<proteinExistence type="predicted"/>